<feature type="transmembrane region" description="Helical" evidence="8">
    <location>
        <begin position="419"/>
        <end position="438"/>
    </location>
</feature>
<dbReference type="Pfam" id="PF02653">
    <property type="entry name" value="BPD_transp_2"/>
    <property type="match status" value="1"/>
</dbReference>
<evidence type="ECO:0000313" key="10">
    <source>
        <dbReference type="Proteomes" id="UP000182888"/>
    </source>
</evidence>
<dbReference type="PANTHER" id="PTHR32196:SF21">
    <property type="entry name" value="ABC TRANSPORTER PERMEASE PROTEIN YPHD-RELATED"/>
    <property type="match status" value="1"/>
</dbReference>
<comment type="subcellular location">
    <subcellularLocation>
        <location evidence="1">Cell membrane</location>
        <topology evidence="1">Multi-pass membrane protein</topology>
    </subcellularLocation>
</comment>
<evidence type="ECO:0000256" key="7">
    <source>
        <dbReference type="ARBA" id="ARBA00023136"/>
    </source>
</evidence>
<dbReference type="InterPro" id="IPR001851">
    <property type="entry name" value="ABC_transp_permease"/>
</dbReference>
<protein>
    <submittedName>
        <fullName evidence="9">Ribose ABC transporter, permease protein (Modular protein)</fullName>
    </submittedName>
</protein>
<keyword evidence="6 8" id="KW-1133">Transmembrane helix</keyword>
<name>A0A0K2W3D1_MESPL</name>
<feature type="transmembrane region" description="Helical" evidence="8">
    <location>
        <begin position="97"/>
        <end position="119"/>
    </location>
</feature>
<feature type="transmembrane region" description="Helical" evidence="8">
    <location>
        <begin position="124"/>
        <end position="142"/>
    </location>
</feature>
<evidence type="ECO:0000256" key="6">
    <source>
        <dbReference type="ARBA" id="ARBA00022989"/>
    </source>
</evidence>
<dbReference type="AlphaFoldDB" id="A0A0K2W3D1"/>
<keyword evidence="2" id="KW-0813">Transport</keyword>
<feature type="transmembrane region" description="Helical" evidence="8">
    <location>
        <begin position="265"/>
        <end position="287"/>
    </location>
</feature>
<dbReference type="PANTHER" id="PTHR32196">
    <property type="entry name" value="ABC TRANSPORTER PERMEASE PROTEIN YPHD-RELATED-RELATED"/>
    <property type="match status" value="1"/>
</dbReference>
<evidence type="ECO:0000256" key="1">
    <source>
        <dbReference type="ARBA" id="ARBA00004651"/>
    </source>
</evidence>
<accession>A0A0K2W3D1</accession>
<feature type="transmembrane region" description="Helical" evidence="8">
    <location>
        <begin position="393"/>
        <end position="412"/>
    </location>
</feature>
<keyword evidence="4" id="KW-0997">Cell inner membrane</keyword>
<keyword evidence="7 8" id="KW-0472">Membrane</keyword>
<dbReference type="GO" id="GO:0022857">
    <property type="term" value="F:transmembrane transporter activity"/>
    <property type="evidence" value="ECO:0007669"/>
    <property type="project" value="InterPro"/>
</dbReference>
<gene>
    <name evidence="9" type="ORF">MPL1032_30332</name>
</gene>
<feature type="transmembrane region" description="Helical" evidence="8">
    <location>
        <begin position="162"/>
        <end position="187"/>
    </location>
</feature>
<feature type="transmembrane region" description="Helical" evidence="8">
    <location>
        <begin position="208"/>
        <end position="233"/>
    </location>
</feature>
<keyword evidence="3" id="KW-1003">Cell membrane</keyword>
<feature type="transmembrane region" description="Helical" evidence="8">
    <location>
        <begin position="293"/>
        <end position="313"/>
    </location>
</feature>
<evidence type="ECO:0000313" key="9">
    <source>
        <dbReference type="EMBL" id="CDX60567.1"/>
    </source>
</evidence>
<feature type="transmembrane region" description="Helical" evidence="8">
    <location>
        <begin position="239"/>
        <end position="258"/>
    </location>
</feature>
<evidence type="ECO:0000256" key="2">
    <source>
        <dbReference type="ARBA" id="ARBA00022448"/>
    </source>
</evidence>
<evidence type="ECO:0000256" key="5">
    <source>
        <dbReference type="ARBA" id="ARBA00022692"/>
    </source>
</evidence>
<feature type="transmembrane region" description="Helical" evidence="8">
    <location>
        <begin position="320"/>
        <end position="343"/>
    </location>
</feature>
<reference evidence="10" key="1">
    <citation type="submission" date="2014-08" db="EMBL/GenBank/DDBJ databases">
        <authorList>
            <person name="Edwards T."/>
        </authorList>
    </citation>
    <scope>NUCLEOTIDE SEQUENCE [LARGE SCALE GENOMIC DNA]</scope>
</reference>
<sequence length="458" mass="47587">MSQSRGSQNTYLLVPILLIALLLSTAVIRGPNLVSLSGFGSAIIVSAPLILATFSLMALAVAGRGTVDLAVGPLLAFINVTIVKLNGLGIVTGPFGVFLVALGIGVLYQLFFALVIIFVRVQPIIVALSGFLALTGINLVILPRPGGTAPEWMASWGIGNTIFSPILLIVLLAIAAWLLFTMTSFYANLRLMGYDERAAYTSGVRINVVRVGAHVIAGLFVGLGAICYTALIASGDPTQGTTMTLTAVTALVLGGVSLSGGRGGVAGGLLGALNLFLIGYVLATFNFGATQAFVTQLFYGLILVLSLLLTLLVPVIGRYLYFISPFAAFVVLGCVVVGIMLYVSTRDTYAVAVVADGALKPDADVMSRYLLLPIMQSGSGPVLPDLTPLQKTVFGFAAVLAVLTFTVRVIVAEAVSVRLGAFIYVFVSALILLLFVVVGEQSHVPGISATGQSSGSVP</sequence>
<dbReference type="GO" id="GO:0005886">
    <property type="term" value="C:plasma membrane"/>
    <property type="evidence" value="ECO:0007669"/>
    <property type="project" value="UniProtKB-SubCell"/>
</dbReference>
<organism evidence="9 10">
    <name type="scientific">Mesorhizobium plurifarium</name>
    <dbReference type="NCBI Taxonomy" id="69974"/>
    <lineage>
        <taxon>Bacteria</taxon>
        <taxon>Pseudomonadati</taxon>
        <taxon>Pseudomonadota</taxon>
        <taxon>Alphaproteobacteria</taxon>
        <taxon>Hyphomicrobiales</taxon>
        <taxon>Phyllobacteriaceae</taxon>
        <taxon>Mesorhizobium</taxon>
    </lineage>
</organism>
<feature type="transmembrane region" description="Helical" evidence="8">
    <location>
        <begin position="69"/>
        <end position="91"/>
    </location>
</feature>
<evidence type="ECO:0000256" key="8">
    <source>
        <dbReference type="SAM" id="Phobius"/>
    </source>
</evidence>
<dbReference type="EMBL" id="CCND01000023">
    <property type="protein sequence ID" value="CDX60567.1"/>
    <property type="molecule type" value="Genomic_DNA"/>
</dbReference>
<feature type="transmembrane region" description="Helical" evidence="8">
    <location>
        <begin position="39"/>
        <end position="62"/>
    </location>
</feature>
<keyword evidence="5 8" id="KW-0812">Transmembrane</keyword>
<evidence type="ECO:0000256" key="4">
    <source>
        <dbReference type="ARBA" id="ARBA00022519"/>
    </source>
</evidence>
<evidence type="ECO:0000256" key="3">
    <source>
        <dbReference type="ARBA" id="ARBA00022475"/>
    </source>
</evidence>
<proteinExistence type="predicted"/>
<dbReference type="Proteomes" id="UP000182888">
    <property type="component" value="Unassembled WGS sequence"/>
</dbReference>